<keyword evidence="2" id="KW-1185">Reference proteome</keyword>
<accession>A0A921YTI3</accession>
<gene>
    <name evidence="1" type="ORF">O3G_MSEX003869</name>
</gene>
<organism evidence="1 2">
    <name type="scientific">Manduca sexta</name>
    <name type="common">Tobacco hawkmoth</name>
    <name type="synonym">Tobacco hornworm</name>
    <dbReference type="NCBI Taxonomy" id="7130"/>
    <lineage>
        <taxon>Eukaryota</taxon>
        <taxon>Metazoa</taxon>
        <taxon>Ecdysozoa</taxon>
        <taxon>Arthropoda</taxon>
        <taxon>Hexapoda</taxon>
        <taxon>Insecta</taxon>
        <taxon>Pterygota</taxon>
        <taxon>Neoptera</taxon>
        <taxon>Endopterygota</taxon>
        <taxon>Lepidoptera</taxon>
        <taxon>Glossata</taxon>
        <taxon>Ditrysia</taxon>
        <taxon>Bombycoidea</taxon>
        <taxon>Sphingidae</taxon>
        <taxon>Sphinginae</taxon>
        <taxon>Sphingini</taxon>
        <taxon>Manduca</taxon>
    </lineage>
</organism>
<reference evidence="1" key="1">
    <citation type="journal article" date="2016" name="Insect Biochem. Mol. Biol.">
        <title>Multifaceted biological insights from a draft genome sequence of the tobacco hornworm moth, Manduca sexta.</title>
        <authorList>
            <person name="Kanost M.R."/>
            <person name="Arrese E.L."/>
            <person name="Cao X."/>
            <person name="Chen Y.R."/>
            <person name="Chellapilla S."/>
            <person name="Goldsmith M.R."/>
            <person name="Grosse-Wilde E."/>
            <person name="Heckel D.G."/>
            <person name="Herndon N."/>
            <person name="Jiang H."/>
            <person name="Papanicolaou A."/>
            <person name="Qu J."/>
            <person name="Soulages J.L."/>
            <person name="Vogel H."/>
            <person name="Walters J."/>
            <person name="Waterhouse R.M."/>
            <person name="Ahn S.J."/>
            <person name="Almeida F.C."/>
            <person name="An C."/>
            <person name="Aqrawi P."/>
            <person name="Bretschneider A."/>
            <person name="Bryant W.B."/>
            <person name="Bucks S."/>
            <person name="Chao H."/>
            <person name="Chevignon G."/>
            <person name="Christen J.M."/>
            <person name="Clarke D.F."/>
            <person name="Dittmer N.T."/>
            <person name="Ferguson L.C.F."/>
            <person name="Garavelou S."/>
            <person name="Gordon K.H.J."/>
            <person name="Gunaratna R.T."/>
            <person name="Han Y."/>
            <person name="Hauser F."/>
            <person name="He Y."/>
            <person name="Heidel-Fischer H."/>
            <person name="Hirsh A."/>
            <person name="Hu Y."/>
            <person name="Jiang H."/>
            <person name="Kalra D."/>
            <person name="Klinner C."/>
            <person name="Konig C."/>
            <person name="Kovar C."/>
            <person name="Kroll A.R."/>
            <person name="Kuwar S.S."/>
            <person name="Lee S.L."/>
            <person name="Lehman R."/>
            <person name="Li K."/>
            <person name="Li Z."/>
            <person name="Liang H."/>
            <person name="Lovelace S."/>
            <person name="Lu Z."/>
            <person name="Mansfield J.H."/>
            <person name="McCulloch K.J."/>
            <person name="Mathew T."/>
            <person name="Morton B."/>
            <person name="Muzny D.M."/>
            <person name="Neunemann D."/>
            <person name="Ongeri F."/>
            <person name="Pauchet Y."/>
            <person name="Pu L.L."/>
            <person name="Pyrousis I."/>
            <person name="Rao X.J."/>
            <person name="Redding A."/>
            <person name="Roesel C."/>
            <person name="Sanchez-Gracia A."/>
            <person name="Schaack S."/>
            <person name="Shukla A."/>
            <person name="Tetreau G."/>
            <person name="Wang Y."/>
            <person name="Xiong G.H."/>
            <person name="Traut W."/>
            <person name="Walsh T.K."/>
            <person name="Worley K.C."/>
            <person name="Wu D."/>
            <person name="Wu W."/>
            <person name="Wu Y.Q."/>
            <person name="Zhang X."/>
            <person name="Zou Z."/>
            <person name="Zucker H."/>
            <person name="Briscoe A.D."/>
            <person name="Burmester T."/>
            <person name="Clem R.J."/>
            <person name="Feyereisen R."/>
            <person name="Grimmelikhuijzen C.J.P."/>
            <person name="Hamodrakas S.J."/>
            <person name="Hansson B.S."/>
            <person name="Huguet E."/>
            <person name="Jermiin L.S."/>
            <person name="Lan Q."/>
            <person name="Lehman H.K."/>
            <person name="Lorenzen M."/>
            <person name="Merzendorfer H."/>
            <person name="Michalopoulos I."/>
            <person name="Morton D.B."/>
            <person name="Muthukrishnan S."/>
            <person name="Oakeshott J.G."/>
            <person name="Palmer W."/>
            <person name="Park Y."/>
            <person name="Passarelli A.L."/>
            <person name="Rozas J."/>
            <person name="Schwartz L.M."/>
            <person name="Smith W."/>
            <person name="Southgate A."/>
            <person name="Vilcinskas A."/>
            <person name="Vogt R."/>
            <person name="Wang P."/>
            <person name="Werren J."/>
            <person name="Yu X.Q."/>
            <person name="Zhou J.J."/>
            <person name="Brown S.J."/>
            <person name="Scherer S.E."/>
            <person name="Richards S."/>
            <person name="Blissard G.W."/>
        </authorList>
    </citation>
    <scope>NUCLEOTIDE SEQUENCE</scope>
</reference>
<name>A0A921YTI3_MANSE</name>
<evidence type="ECO:0000313" key="1">
    <source>
        <dbReference type="EMBL" id="KAG6445348.1"/>
    </source>
</evidence>
<protein>
    <submittedName>
        <fullName evidence="1">Uncharacterized protein</fullName>
    </submittedName>
</protein>
<dbReference type="EMBL" id="JH668319">
    <property type="protein sequence ID" value="KAG6445348.1"/>
    <property type="molecule type" value="Genomic_DNA"/>
</dbReference>
<evidence type="ECO:0000313" key="2">
    <source>
        <dbReference type="Proteomes" id="UP000791440"/>
    </source>
</evidence>
<reference evidence="1" key="2">
    <citation type="submission" date="2020-12" db="EMBL/GenBank/DDBJ databases">
        <authorList>
            <person name="Kanost M."/>
        </authorList>
    </citation>
    <scope>NUCLEOTIDE SEQUENCE</scope>
</reference>
<sequence length="54" mass="6434">MRVRRKLNCRRSESSFKTQQGIILRQISSTTMLTSSSRRIIEKQLYNVRASRFD</sequence>
<dbReference type="AlphaFoldDB" id="A0A921YTI3"/>
<comment type="caution">
    <text evidence="1">The sequence shown here is derived from an EMBL/GenBank/DDBJ whole genome shotgun (WGS) entry which is preliminary data.</text>
</comment>
<dbReference type="Proteomes" id="UP000791440">
    <property type="component" value="Unassembled WGS sequence"/>
</dbReference>
<proteinExistence type="predicted"/>